<evidence type="ECO:0000256" key="1">
    <source>
        <dbReference type="SAM" id="MobiDB-lite"/>
    </source>
</evidence>
<proteinExistence type="predicted"/>
<name>A0ABR2ESY8_9ROSI</name>
<dbReference type="Proteomes" id="UP001472677">
    <property type="component" value="Unassembled WGS sequence"/>
</dbReference>
<dbReference type="PANTHER" id="PTHR34427">
    <property type="entry name" value="DUF4283 DOMAIN PROTEIN"/>
    <property type="match status" value="1"/>
</dbReference>
<comment type="caution">
    <text evidence="2">The sequence shown here is derived from an EMBL/GenBank/DDBJ whole genome shotgun (WGS) entry which is preliminary data.</text>
</comment>
<evidence type="ECO:0000313" key="3">
    <source>
        <dbReference type="Proteomes" id="UP001472677"/>
    </source>
</evidence>
<keyword evidence="3" id="KW-1185">Reference proteome</keyword>
<gene>
    <name evidence="2" type="ORF">V6N12_036356</name>
</gene>
<evidence type="ECO:0000313" key="2">
    <source>
        <dbReference type="EMBL" id="KAK8564227.1"/>
    </source>
</evidence>
<accession>A0ABR2ESY8</accession>
<organism evidence="2 3">
    <name type="scientific">Hibiscus sabdariffa</name>
    <name type="common">roselle</name>
    <dbReference type="NCBI Taxonomy" id="183260"/>
    <lineage>
        <taxon>Eukaryota</taxon>
        <taxon>Viridiplantae</taxon>
        <taxon>Streptophyta</taxon>
        <taxon>Embryophyta</taxon>
        <taxon>Tracheophyta</taxon>
        <taxon>Spermatophyta</taxon>
        <taxon>Magnoliopsida</taxon>
        <taxon>eudicotyledons</taxon>
        <taxon>Gunneridae</taxon>
        <taxon>Pentapetalae</taxon>
        <taxon>rosids</taxon>
        <taxon>malvids</taxon>
        <taxon>Malvales</taxon>
        <taxon>Malvaceae</taxon>
        <taxon>Malvoideae</taxon>
        <taxon>Hibiscus</taxon>
    </lineage>
</organism>
<evidence type="ECO:0008006" key="4">
    <source>
        <dbReference type="Google" id="ProtNLM"/>
    </source>
</evidence>
<reference evidence="2 3" key="1">
    <citation type="journal article" date="2024" name="G3 (Bethesda)">
        <title>Genome assembly of Hibiscus sabdariffa L. provides insights into metabolisms of medicinal natural products.</title>
        <authorList>
            <person name="Kim T."/>
        </authorList>
    </citation>
    <scope>NUCLEOTIDE SEQUENCE [LARGE SCALE GENOMIC DNA]</scope>
    <source>
        <strain evidence="2">TK-2024</strain>
        <tissue evidence="2">Old leaves</tissue>
    </source>
</reference>
<dbReference type="PANTHER" id="PTHR34427:SF5">
    <property type="entry name" value="DUF4283 DOMAIN-CONTAINING PROTEIN"/>
    <property type="match status" value="1"/>
</dbReference>
<feature type="region of interest" description="Disordered" evidence="1">
    <location>
        <begin position="1"/>
        <end position="34"/>
    </location>
</feature>
<sequence length="541" mass="61049">MEDAMRAQERHDGEKQGSLEEEIDEPDDRRAEKKSDLVRRVTGVLDSDKRIILNNCLVGRCNKSMHAHILAEQLHDEGITGASIMNISGSNFLMIFKDRVSMENFRKKHEEALRKWFSEVQVWVEDFSVCYRRAWIACHGVPIHAWSVGTFGNIATLWGDIISIDERTLKPTSFYRAYFQILTRFPERINETVELVIGSKVFRVFVSEIEPTFSPNSLWCEEAESSENCTSMNSKENQRMMEARQTTRVDVESRGALTGLLDKRVTQGNEFPKEALVVQLDLQGVNTGVENRVETVDGHRLDPLEPNAISEDCQGFQQQPAPLSSIAANIDQELCSKEPNDSFEINPGLQNGSLSVPRATSVADKQMIDGFEDIEEESHGVSDFGNSQAVEDIRCMGLGSQESLAEKVDKANSANHLFPEMQDVVRKASKKYSSMLVLQDKAISVKEIKRRDQAIKRVKEQDRKTSLWKSRLGLQPTRTLRESRFSPGSWSAVLFGEDCSRQGAGEYETFGMIKDASRGRYLERTGSKFDVSLVTGAVLFR</sequence>
<feature type="compositionally biased region" description="Basic and acidic residues" evidence="1">
    <location>
        <begin position="1"/>
        <end position="18"/>
    </location>
</feature>
<protein>
    <recommendedName>
        <fullName evidence="4">DUF4283 domain-containing protein</fullName>
    </recommendedName>
</protein>
<dbReference type="EMBL" id="JBBPBM010000011">
    <property type="protein sequence ID" value="KAK8564227.1"/>
    <property type="molecule type" value="Genomic_DNA"/>
</dbReference>